<name>A0A550JD92_9BACT</name>
<dbReference type="Pfam" id="PF01032">
    <property type="entry name" value="FecCD"/>
    <property type="match status" value="1"/>
</dbReference>
<dbReference type="PANTHER" id="PTHR30472:SF25">
    <property type="entry name" value="ABC TRANSPORTER PERMEASE PROTEIN MJ0876-RELATED"/>
    <property type="match status" value="1"/>
</dbReference>
<feature type="transmembrane region" description="Helical" evidence="8">
    <location>
        <begin position="104"/>
        <end position="122"/>
    </location>
</feature>
<dbReference type="InterPro" id="IPR000522">
    <property type="entry name" value="ABC_transptr_permease_BtuC"/>
</dbReference>
<proteinExistence type="inferred from homology"/>
<evidence type="ECO:0000256" key="6">
    <source>
        <dbReference type="ARBA" id="ARBA00022989"/>
    </source>
</evidence>
<comment type="caution">
    <text evidence="9">The sequence shown here is derived from an EMBL/GenBank/DDBJ whole genome shotgun (WGS) entry which is preliminary data.</text>
</comment>
<dbReference type="OrthoDB" id="9782305at2"/>
<keyword evidence="3" id="KW-0813">Transport</keyword>
<keyword evidence="10" id="KW-1185">Reference proteome</keyword>
<dbReference type="GO" id="GO:0022857">
    <property type="term" value="F:transmembrane transporter activity"/>
    <property type="evidence" value="ECO:0007669"/>
    <property type="project" value="InterPro"/>
</dbReference>
<evidence type="ECO:0000256" key="4">
    <source>
        <dbReference type="ARBA" id="ARBA00022475"/>
    </source>
</evidence>
<feature type="transmembrane region" description="Helical" evidence="8">
    <location>
        <begin position="223"/>
        <end position="250"/>
    </location>
</feature>
<accession>A0A550JD92</accession>
<dbReference type="CDD" id="cd06550">
    <property type="entry name" value="TM_ABC_iron-siderophores_like"/>
    <property type="match status" value="1"/>
</dbReference>
<dbReference type="SUPFAM" id="SSF81345">
    <property type="entry name" value="ABC transporter involved in vitamin B12 uptake, BtuC"/>
    <property type="match status" value="1"/>
</dbReference>
<evidence type="ECO:0000256" key="3">
    <source>
        <dbReference type="ARBA" id="ARBA00022448"/>
    </source>
</evidence>
<dbReference type="AlphaFoldDB" id="A0A550JD92"/>
<dbReference type="RefSeq" id="WP_092057904.1">
    <property type="nucleotide sequence ID" value="NZ_FOJJ01000038.1"/>
</dbReference>
<feature type="transmembrane region" description="Helical" evidence="8">
    <location>
        <begin position="47"/>
        <end position="66"/>
    </location>
</feature>
<dbReference type="GO" id="GO:0033214">
    <property type="term" value="P:siderophore-iron import into cell"/>
    <property type="evidence" value="ECO:0007669"/>
    <property type="project" value="TreeGrafter"/>
</dbReference>
<evidence type="ECO:0000256" key="1">
    <source>
        <dbReference type="ARBA" id="ARBA00004651"/>
    </source>
</evidence>
<protein>
    <submittedName>
        <fullName evidence="9">Iron ABC transporter permease</fullName>
    </submittedName>
</protein>
<evidence type="ECO:0000313" key="10">
    <source>
        <dbReference type="Proteomes" id="UP000317155"/>
    </source>
</evidence>
<evidence type="ECO:0000256" key="8">
    <source>
        <dbReference type="SAM" id="Phobius"/>
    </source>
</evidence>
<evidence type="ECO:0000256" key="5">
    <source>
        <dbReference type="ARBA" id="ARBA00022692"/>
    </source>
</evidence>
<sequence length="318" mass="32451">MKRTRMLLACAAALLLALASVFFGPRLINPLSLDAESRQILLLLRLPRSAVAFLMGGGLGASGLILQGVFRNPLADPYILGLSGGASLAAALGILLAGSLPLPLPVLAFAGALGACALVAALGRGPEGLRPDRLLLGGIGLGFFFSAVLLLLMTLSSDGGLKRTILWMSGDLSSANWELIPGGLALILGGLALALFRSKGLNVLGLGDEIAHGLGFNPGRERFFLFVAASLMTAAAVSLGGTVGFVGLLVPHAVRHLVGADARRALPVSFFGGGALLCLADSLGRSLAAPLEIPAGVIVALIGAPWFILVLRKKGYGL</sequence>
<dbReference type="InterPro" id="IPR037294">
    <property type="entry name" value="ABC_BtuC-like"/>
</dbReference>
<feature type="transmembrane region" description="Helical" evidence="8">
    <location>
        <begin position="78"/>
        <end position="98"/>
    </location>
</feature>
<evidence type="ECO:0000313" key="9">
    <source>
        <dbReference type="EMBL" id="TRO81176.1"/>
    </source>
</evidence>
<dbReference type="EMBL" id="VJVV01000006">
    <property type="protein sequence ID" value="TRO81176.1"/>
    <property type="molecule type" value="Genomic_DNA"/>
</dbReference>
<dbReference type="GO" id="GO:0005886">
    <property type="term" value="C:plasma membrane"/>
    <property type="evidence" value="ECO:0007669"/>
    <property type="project" value="UniProtKB-SubCell"/>
</dbReference>
<evidence type="ECO:0000256" key="2">
    <source>
        <dbReference type="ARBA" id="ARBA00007935"/>
    </source>
</evidence>
<keyword evidence="4" id="KW-1003">Cell membrane</keyword>
<keyword evidence="7 8" id="KW-0472">Membrane</keyword>
<keyword evidence="5 8" id="KW-0812">Transmembrane</keyword>
<feature type="transmembrane region" description="Helical" evidence="8">
    <location>
        <begin position="134"/>
        <end position="155"/>
    </location>
</feature>
<keyword evidence="6 8" id="KW-1133">Transmembrane helix</keyword>
<feature type="transmembrane region" description="Helical" evidence="8">
    <location>
        <begin position="175"/>
        <end position="196"/>
    </location>
</feature>
<comment type="subcellular location">
    <subcellularLocation>
        <location evidence="1">Cell membrane</location>
        <topology evidence="1">Multi-pass membrane protein</topology>
    </subcellularLocation>
</comment>
<dbReference type="FunFam" id="1.10.3470.10:FF:000001">
    <property type="entry name" value="Vitamin B12 ABC transporter permease BtuC"/>
    <property type="match status" value="1"/>
</dbReference>
<feature type="transmembrane region" description="Helical" evidence="8">
    <location>
        <begin position="293"/>
        <end position="311"/>
    </location>
</feature>
<comment type="similarity">
    <text evidence="2">Belongs to the binding-protein-dependent transport system permease family. FecCD subfamily.</text>
</comment>
<dbReference type="Gene3D" id="1.10.3470.10">
    <property type="entry name" value="ABC transporter involved in vitamin B12 uptake, BtuC"/>
    <property type="match status" value="1"/>
</dbReference>
<dbReference type="PANTHER" id="PTHR30472">
    <property type="entry name" value="FERRIC ENTEROBACTIN TRANSPORT SYSTEM PERMEASE PROTEIN"/>
    <property type="match status" value="1"/>
</dbReference>
<gene>
    <name evidence="9" type="ORF">FL622_09720</name>
</gene>
<organism evidence="9 10">
    <name type="scientific">Trichloromonas acetexigens</name>
    <dbReference type="NCBI Taxonomy" id="38815"/>
    <lineage>
        <taxon>Bacteria</taxon>
        <taxon>Pseudomonadati</taxon>
        <taxon>Thermodesulfobacteriota</taxon>
        <taxon>Desulfuromonadia</taxon>
        <taxon>Desulfuromonadales</taxon>
        <taxon>Trichloromonadaceae</taxon>
        <taxon>Trichloromonas</taxon>
    </lineage>
</organism>
<evidence type="ECO:0000256" key="7">
    <source>
        <dbReference type="ARBA" id="ARBA00023136"/>
    </source>
</evidence>
<dbReference type="Proteomes" id="UP000317155">
    <property type="component" value="Unassembled WGS sequence"/>
</dbReference>
<reference evidence="9 10" key="1">
    <citation type="submission" date="2019-07" db="EMBL/GenBank/DDBJ databases">
        <title>Insights of Desulfuromonas acetexigens electromicrobiology.</title>
        <authorList>
            <person name="Katuri K."/>
            <person name="Sapireddy V."/>
            <person name="Shaw D.R."/>
            <person name="Saikaly P."/>
        </authorList>
    </citation>
    <scope>NUCLEOTIDE SEQUENCE [LARGE SCALE GENOMIC DNA]</scope>
    <source>
        <strain evidence="9 10">2873</strain>
    </source>
</reference>